<sequence length="75" mass="8496">MLKMTREGEEMGASEVYIKNSRIVVHAGPLKGLEGLIKKFNKRQKRVKVSLNFMGNVKEVDMDVELLSTLDKTIC</sequence>
<accession>A0A1G6N242</accession>
<dbReference type="InterPro" id="IPR014722">
    <property type="entry name" value="Rib_uL2_dom2"/>
</dbReference>
<dbReference type="SUPFAM" id="SSF50104">
    <property type="entry name" value="Translation proteins SH3-like domain"/>
    <property type="match status" value="1"/>
</dbReference>
<name>A0A1G6N242_9BACI</name>
<organism evidence="1 2">
    <name type="scientific">Shouchella lonarensis</name>
    <dbReference type="NCBI Taxonomy" id="1464122"/>
    <lineage>
        <taxon>Bacteria</taxon>
        <taxon>Bacillati</taxon>
        <taxon>Bacillota</taxon>
        <taxon>Bacilli</taxon>
        <taxon>Bacillales</taxon>
        <taxon>Bacillaceae</taxon>
        <taxon>Shouchella</taxon>
    </lineage>
</organism>
<protein>
    <submittedName>
        <fullName evidence="1">Transcriptional antiterminator NusG</fullName>
    </submittedName>
</protein>
<dbReference type="Gene3D" id="2.30.30.30">
    <property type="match status" value="1"/>
</dbReference>
<gene>
    <name evidence="1" type="ORF">SAMN05421737_11178</name>
</gene>
<evidence type="ECO:0000313" key="1">
    <source>
        <dbReference type="EMBL" id="SDC61880.1"/>
    </source>
</evidence>
<evidence type="ECO:0000313" key="2">
    <source>
        <dbReference type="Proteomes" id="UP000242662"/>
    </source>
</evidence>
<keyword evidence="2" id="KW-1185">Reference proteome</keyword>
<dbReference type="InterPro" id="IPR008991">
    <property type="entry name" value="Translation_prot_SH3-like_sf"/>
</dbReference>
<dbReference type="EMBL" id="FMYM01000011">
    <property type="protein sequence ID" value="SDC61880.1"/>
    <property type="molecule type" value="Genomic_DNA"/>
</dbReference>
<dbReference type="AlphaFoldDB" id="A0A1G6N242"/>
<proteinExistence type="predicted"/>
<reference evidence="2" key="1">
    <citation type="submission" date="2016-09" db="EMBL/GenBank/DDBJ databases">
        <authorList>
            <person name="Varghese N."/>
            <person name="Submissions S."/>
        </authorList>
    </citation>
    <scope>NUCLEOTIDE SEQUENCE [LARGE SCALE GENOMIC DNA]</scope>
    <source>
        <strain evidence="2">25nlg</strain>
    </source>
</reference>
<dbReference type="Proteomes" id="UP000242662">
    <property type="component" value="Unassembled WGS sequence"/>
</dbReference>
<dbReference type="STRING" id="1464122.SAMN05421737_11178"/>